<evidence type="ECO:0000256" key="9">
    <source>
        <dbReference type="SAM" id="SignalP"/>
    </source>
</evidence>
<dbReference type="PANTHER" id="PTHR32361:SF9">
    <property type="entry name" value="FERRIC REDUCTASE TRANSMEMBRANE COMPONENT 3-RELATED"/>
    <property type="match status" value="1"/>
</dbReference>
<dbReference type="EMBL" id="MU863716">
    <property type="protein sequence ID" value="KAK4096395.1"/>
    <property type="molecule type" value="Genomic_DNA"/>
</dbReference>
<evidence type="ECO:0000256" key="1">
    <source>
        <dbReference type="ARBA" id="ARBA00004141"/>
    </source>
</evidence>
<evidence type="ECO:0000259" key="10">
    <source>
        <dbReference type="Pfam" id="PF01794"/>
    </source>
</evidence>
<feature type="domain" description="Ferric oxidoreductase" evidence="10">
    <location>
        <begin position="278"/>
        <end position="395"/>
    </location>
</feature>
<dbReference type="Pfam" id="PF08022">
    <property type="entry name" value="FAD_binding_8"/>
    <property type="match status" value="1"/>
</dbReference>
<name>A0AAN6PUN0_9PEZI</name>
<dbReference type="InterPro" id="IPR013112">
    <property type="entry name" value="FAD-bd_8"/>
</dbReference>
<keyword evidence="3 8" id="KW-0812">Transmembrane</keyword>
<feature type="transmembrane region" description="Helical" evidence="8">
    <location>
        <begin position="316"/>
        <end position="336"/>
    </location>
</feature>
<evidence type="ECO:0000256" key="7">
    <source>
        <dbReference type="SAM" id="MobiDB-lite"/>
    </source>
</evidence>
<feature type="transmembrane region" description="Helical" evidence="8">
    <location>
        <begin position="173"/>
        <end position="195"/>
    </location>
</feature>
<dbReference type="SFLD" id="SFLDS00052">
    <property type="entry name" value="Ferric_Reductase_Domain"/>
    <property type="match status" value="1"/>
</dbReference>
<feature type="signal peptide" evidence="9">
    <location>
        <begin position="1"/>
        <end position="20"/>
    </location>
</feature>
<gene>
    <name evidence="12" type="ORF">N658DRAFT_569889</name>
</gene>
<feature type="domain" description="FAD-binding 8" evidence="11">
    <location>
        <begin position="437"/>
        <end position="490"/>
    </location>
</feature>
<keyword evidence="2" id="KW-0813">Transport</keyword>
<dbReference type="GO" id="GO:0000293">
    <property type="term" value="F:ferric-chelate reductase activity"/>
    <property type="evidence" value="ECO:0007669"/>
    <property type="project" value="TreeGrafter"/>
</dbReference>
<evidence type="ECO:0000256" key="8">
    <source>
        <dbReference type="SAM" id="Phobius"/>
    </source>
</evidence>
<keyword evidence="4 8" id="KW-1133">Transmembrane helix</keyword>
<dbReference type="InterPro" id="IPR013130">
    <property type="entry name" value="Fe3_Rdtase_TM_dom"/>
</dbReference>
<dbReference type="Pfam" id="PF01794">
    <property type="entry name" value="Ferric_reduct"/>
    <property type="match status" value="1"/>
</dbReference>
<evidence type="ECO:0000256" key="3">
    <source>
        <dbReference type="ARBA" id="ARBA00022692"/>
    </source>
</evidence>
<dbReference type="GO" id="GO:0006879">
    <property type="term" value="P:intracellular iron ion homeostasis"/>
    <property type="evidence" value="ECO:0007669"/>
    <property type="project" value="TreeGrafter"/>
</dbReference>
<reference evidence="12" key="2">
    <citation type="submission" date="2023-05" db="EMBL/GenBank/DDBJ databases">
        <authorList>
            <consortium name="Lawrence Berkeley National Laboratory"/>
            <person name="Steindorff A."/>
            <person name="Hensen N."/>
            <person name="Bonometti L."/>
            <person name="Westerberg I."/>
            <person name="Brannstrom I.O."/>
            <person name="Guillou S."/>
            <person name="Cros-Aarteil S."/>
            <person name="Calhoun S."/>
            <person name="Haridas S."/>
            <person name="Kuo A."/>
            <person name="Mondo S."/>
            <person name="Pangilinan J."/>
            <person name="Riley R."/>
            <person name="Labutti K."/>
            <person name="Andreopoulos B."/>
            <person name="Lipzen A."/>
            <person name="Chen C."/>
            <person name="Yanf M."/>
            <person name="Daum C."/>
            <person name="Ng V."/>
            <person name="Clum A."/>
            <person name="Ohm R."/>
            <person name="Martin F."/>
            <person name="Silar P."/>
            <person name="Natvig D."/>
            <person name="Lalanne C."/>
            <person name="Gautier V."/>
            <person name="Ament-Velasquez S.L."/>
            <person name="Kruys A."/>
            <person name="Hutchinson M.I."/>
            <person name="Powell A.J."/>
            <person name="Barry K."/>
            <person name="Miller A.N."/>
            <person name="Grigoriev I.V."/>
            <person name="Debuchy R."/>
            <person name="Gladieux P."/>
            <person name="Thoren M.H."/>
            <person name="Johannesson H."/>
        </authorList>
    </citation>
    <scope>NUCLEOTIDE SEQUENCE</scope>
    <source>
        <strain evidence="12">CBS 757.83</strain>
    </source>
</reference>
<keyword evidence="13" id="KW-1185">Reference proteome</keyword>
<evidence type="ECO:0000256" key="4">
    <source>
        <dbReference type="ARBA" id="ARBA00022989"/>
    </source>
</evidence>
<reference evidence="12" key="1">
    <citation type="journal article" date="2023" name="Mol. Phylogenet. Evol.">
        <title>Genome-scale phylogeny and comparative genomics of the fungal order Sordariales.</title>
        <authorList>
            <person name="Hensen N."/>
            <person name="Bonometti L."/>
            <person name="Westerberg I."/>
            <person name="Brannstrom I.O."/>
            <person name="Guillou S."/>
            <person name="Cros-Aarteil S."/>
            <person name="Calhoun S."/>
            <person name="Haridas S."/>
            <person name="Kuo A."/>
            <person name="Mondo S."/>
            <person name="Pangilinan J."/>
            <person name="Riley R."/>
            <person name="LaButti K."/>
            <person name="Andreopoulos B."/>
            <person name="Lipzen A."/>
            <person name="Chen C."/>
            <person name="Yan M."/>
            <person name="Daum C."/>
            <person name="Ng V."/>
            <person name="Clum A."/>
            <person name="Steindorff A."/>
            <person name="Ohm R.A."/>
            <person name="Martin F."/>
            <person name="Silar P."/>
            <person name="Natvig D.O."/>
            <person name="Lalanne C."/>
            <person name="Gautier V."/>
            <person name="Ament-Velasquez S.L."/>
            <person name="Kruys A."/>
            <person name="Hutchinson M.I."/>
            <person name="Powell A.J."/>
            <person name="Barry K."/>
            <person name="Miller A.N."/>
            <person name="Grigoriev I.V."/>
            <person name="Debuchy R."/>
            <person name="Gladieux P."/>
            <person name="Hiltunen Thoren M."/>
            <person name="Johannesson H."/>
        </authorList>
    </citation>
    <scope>NUCLEOTIDE SEQUENCE</scope>
    <source>
        <strain evidence="12">CBS 757.83</strain>
    </source>
</reference>
<dbReference type="Gene3D" id="3.40.50.80">
    <property type="entry name" value="Nucleotide-binding domain of ferredoxin-NADP reductase (FNR) module"/>
    <property type="match status" value="1"/>
</dbReference>
<dbReference type="InterPro" id="IPR039261">
    <property type="entry name" value="FNR_nucleotide-bd"/>
</dbReference>
<feature type="transmembrane region" description="Helical" evidence="8">
    <location>
        <begin position="351"/>
        <end position="372"/>
    </location>
</feature>
<evidence type="ECO:0000259" key="11">
    <source>
        <dbReference type="Pfam" id="PF08022"/>
    </source>
</evidence>
<dbReference type="GO" id="GO:0006826">
    <property type="term" value="P:iron ion transport"/>
    <property type="evidence" value="ECO:0007669"/>
    <property type="project" value="TreeGrafter"/>
</dbReference>
<dbReference type="InterPro" id="IPR051410">
    <property type="entry name" value="Ferric/Cupric_Reductase"/>
</dbReference>
<dbReference type="GO" id="GO:0005886">
    <property type="term" value="C:plasma membrane"/>
    <property type="evidence" value="ECO:0007669"/>
    <property type="project" value="TreeGrafter"/>
</dbReference>
<comment type="subcellular location">
    <subcellularLocation>
        <location evidence="1">Membrane</location>
        <topology evidence="1">Multi-pass membrane protein</topology>
    </subcellularLocation>
</comment>
<feature type="compositionally biased region" description="Low complexity" evidence="7">
    <location>
        <begin position="542"/>
        <end position="555"/>
    </location>
</feature>
<keyword evidence="9" id="KW-0732">Signal</keyword>
<feature type="chain" id="PRO_5042902768" evidence="9">
    <location>
        <begin position="21"/>
        <end position="733"/>
    </location>
</feature>
<dbReference type="PANTHER" id="PTHR32361">
    <property type="entry name" value="FERRIC/CUPRIC REDUCTASE TRANSMEMBRANE COMPONENT"/>
    <property type="match status" value="1"/>
</dbReference>
<feature type="transmembrane region" description="Helical" evidence="8">
    <location>
        <begin position="274"/>
        <end position="295"/>
    </location>
</feature>
<dbReference type="AlphaFoldDB" id="A0AAN6PUN0"/>
<feature type="transmembrane region" description="Helical" evidence="8">
    <location>
        <begin position="236"/>
        <end position="254"/>
    </location>
</feature>
<organism evidence="12 13">
    <name type="scientific">Parathielavia hyrcaniae</name>
    <dbReference type="NCBI Taxonomy" id="113614"/>
    <lineage>
        <taxon>Eukaryota</taxon>
        <taxon>Fungi</taxon>
        <taxon>Dikarya</taxon>
        <taxon>Ascomycota</taxon>
        <taxon>Pezizomycotina</taxon>
        <taxon>Sordariomycetes</taxon>
        <taxon>Sordariomycetidae</taxon>
        <taxon>Sordariales</taxon>
        <taxon>Chaetomiaceae</taxon>
        <taxon>Parathielavia</taxon>
    </lineage>
</organism>
<comment type="caution">
    <text evidence="12">The sequence shown here is derived from an EMBL/GenBank/DDBJ whole genome shotgun (WGS) entry which is preliminary data.</text>
</comment>
<evidence type="ECO:0000313" key="12">
    <source>
        <dbReference type="EMBL" id="KAK4096395.1"/>
    </source>
</evidence>
<evidence type="ECO:0000256" key="6">
    <source>
        <dbReference type="ARBA" id="ARBA00023136"/>
    </source>
</evidence>
<feature type="transmembrane region" description="Helical" evidence="8">
    <location>
        <begin position="379"/>
        <end position="400"/>
    </location>
</feature>
<keyword evidence="5" id="KW-0406">Ion transport</keyword>
<feature type="compositionally biased region" description="Basic and acidic residues" evidence="7">
    <location>
        <begin position="518"/>
        <end position="541"/>
    </location>
</feature>
<evidence type="ECO:0000256" key="5">
    <source>
        <dbReference type="ARBA" id="ARBA00023065"/>
    </source>
</evidence>
<dbReference type="GO" id="GO:0015677">
    <property type="term" value="P:copper ion import"/>
    <property type="evidence" value="ECO:0007669"/>
    <property type="project" value="TreeGrafter"/>
</dbReference>
<protein>
    <submittedName>
        <fullName evidence="12">Uncharacterized protein</fullName>
    </submittedName>
</protein>
<dbReference type="Proteomes" id="UP001305647">
    <property type="component" value="Unassembled WGS sequence"/>
</dbReference>
<feature type="region of interest" description="Disordered" evidence="7">
    <location>
        <begin position="503"/>
        <end position="555"/>
    </location>
</feature>
<dbReference type="SUPFAM" id="SSF52343">
    <property type="entry name" value="Ferredoxin reductase-like, C-terminal NADP-linked domain"/>
    <property type="match status" value="1"/>
</dbReference>
<keyword evidence="6 8" id="KW-0472">Membrane</keyword>
<proteinExistence type="predicted"/>
<evidence type="ECO:0000256" key="2">
    <source>
        <dbReference type="ARBA" id="ARBA00022448"/>
    </source>
</evidence>
<dbReference type="SFLD" id="SFLDG01168">
    <property type="entry name" value="Ferric_reductase_subgroup_(FRE"/>
    <property type="match status" value="1"/>
</dbReference>
<evidence type="ECO:0000313" key="13">
    <source>
        <dbReference type="Proteomes" id="UP001305647"/>
    </source>
</evidence>
<accession>A0AAN6PUN0</accession>
<sequence length="733" mass="80064">MKPTQALLILGLGGTLPCQASVGLPGITNPINDPACAHACTGSLSGYALECSHVDHTKLSSHGHGPATHTSPDCRAGDTPYLTTLAWCLHTKCAPYNVPTSRLEAVWEEKATGVGSVPAKWSYTEALLQVAEPPTRQLVMGDSINATMLAPEFWNVSFDTAVIMAYESRMESIFGLVLLVAGFGVPVLLTLLGYLPLMDRIHDKISPYLIYPSIIRKYHVKPLPFLLGNAPTVGQALFVAVMTVHNIIVTAVGYHSSPSHMWLKNQWQQTVGFLMYRTGVLSYAMLPLVILFAGRNNILLWLTNWSHSTYLLLHRWIARLFLLQALLHSVLAVILYRDMGIYPVQAKLDYWAWGVVATVLGCAMLFVSALYVRQRWYEIFLLAHIVMAVIIIVGCWYHVVLRFPPDGSGFTTWLYAAIAVWAFDRVARLARIVKNGVRHAHVTELGDGYIRVDVAGVRWGASPGRHVYVHFPTANPLRPWESHPFSILPTSLFQPRQPQLHASPTAAFRVSASEPSDSEGKSSHAVDGQESHDAGPDREKAPATATIPTTKPPAAAITQQVSTTAGITFIIRRGRDLTRAIPSSTSGGSNSSGCHLTLLDGPYRNNNTSAILQCDRVLLIAGGIGITGILPWLDSGHPNIKIAWGLRESARCLVSELAPVLDRVAEENREVRIGQRLDVAGLLGEEKGMGWQRVGVVVCGPGGLCDDVRGEVVRLGRERGGCVFVLEVDAYSW</sequence>